<gene>
    <name evidence="2" type="ORF">SAMN05421869_12638</name>
</gene>
<accession>A0A1G9K878</accession>
<organism evidence="2 3">
    <name type="scientific">Nonomuraea jiangxiensis</name>
    <dbReference type="NCBI Taxonomy" id="633440"/>
    <lineage>
        <taxon>Bacteria</taxon>
        <taxon>Bacillati</taxon>
        <taxon>Actinomycetota</taxon>
        <taxon>Actinomycetes</taxon>
        <taxon>Streptosporangiales</taxon>
        <taxon>Streptosporangiaceae</taxon>
        <taxon>Nonomuraea</taxon>
    </lineage>
</organism>
<keyword evidence="1" id="KW-0472">Membrane</keyword>
<dbReference type="OrthoDB" id="3544045at2"/>
<keyword evidence="1" id="KW-1133">Transmembrane helix</keyword>
<evidence type="ECO:0000313" key="2">
    <source>
        <dbReference type="EMBL" id="SDL45941.1"/>
    </source>
</evidence>
<dbReference type="EMBL" id="FNDJ01000026">
    <property type="protein sequence ID" value="SDL45941.1"/>
    <property type="molecule type" value="Genomic_DNA"/>
</dbReference>
<protein>
    <recommendedName>
        <fullName evidence="4">Integral membrane protein</fullName>
    </recommendedName>
</protein>
<feature type="transmembrane region" description="Helical" evidence="1">
    <location>
        <begin position="48"/>
        <end position="69"/>
    </location>
</feature>
<proteinExistence type="predicted"/>
<name>A0A1G9K878_9ACTN</name>
<feature type="transmembrane region" description="Helical" evidence="1">
    <location>
        <begin position="76"/>
        <end position="93"/>
    </location>
</feature>
<dbReference type="STRING" id="633440.SAMN05421869_12638"/>
<keyword evidence="1" id="KW-0812">Transmembrane</keyword>
<evidence type="ECO:0000256" key="1">
    <source>
        <dbReference type="SAM" id="Phobius"/>
    </source>
</evidence>
<keyword evidence="3" id="KW-1185">Reference proteome</keyword>
<dbReference type="Proteomes" id="UP000199202">
    <property type="component" value="Unassembled WGS sequence"/>
</dbReference>
<sequence length="127" mass="12904">MNHRPLTLVIAAAVVALEGLTALGLGVFVGVESLMGSPVDRMTGLAEAGFGVLIGAGLLWVALGGLFRVERWGRSPAVLAQIFMLPVAVTLIQSGQPQLGVPLIVVAVAGLATLLAPPTTHALYGDG</sequence>
<evidence type="ECO:0000313" key="3">
    <source>
        <dbReference type="Proteomes" id="UP000199202"/>
    </source>
</evidence>
<reference evidence="2 3" key="1">
    <citation type="submission" date="2016-10" db="EMBL/GenBank/DDBJ databases">
        <authorList>
            <person name="de Groot N.N."/>
        </authorList>
    </citation>
    <scope>NUCLEOTIDE SEQUENCE [LARGE SCALE GENOMIC DNA]</scope>
    <source>
        <strain evidence="2 3">CGMCC 4.6533</strain>
    </source>
</reference>
<evidence type="ECO:0008006" key="4">
    <source>
        <dbReference type="Google" id="ProtNLM"/>
    </source>
</evidence>
<dbReference type="AlphaFoldDB" id="A0A1G9K878"/>
<feature type="transmembrane region" description="Helical" evidence="1">
    <location>
        <begin position="99"/>
        <end position="116"/>
    </location>
</feature>
<dbReference type="RefSeq" id="WP_090944896.1">
    <property type="nucleotide sequence ID" value="NZ_FNDJ01000026.1"/>
</dbReference>